<dbReference type="Gene3D" id="3.30.460.40">
    <property type="match status" value="1"/>
</dbReference>
<sequence>MQVRPRAIAARTIARYPVHRVLPPSALKTYAVLKYHGDHSTQDDIAAVMRKLGAIPVRYHSTAIVAARAAFRTGLDEQAESLLERLERRFPESADAAKLRAEFHAYHNRYGEALTAARHARLLDPPAAGSAAQTVKYGYHALDHDAADRNAVEMVRRFPVANSVLWAAAKACISGAQFDQLYRAWREGIAGRDEREALLLSVRQLATAAARGHRVEEGIALFRRAITQLHEGDAAPVHNSTKLAGRGAWNAIADIRQLLDDAGVPFFFAAGTALGFERVGRPLSDDGDIDVGIRAEDFDPERLTALVAAHPRFVVDPHPLSKKVHMRHRGGCPVDFFRYYDEGEYVWHDGVFVRWWNTPFKIERREFQGLSIPLPSNPDLYLTENYADWRTPNPEFDSFTEEAPNCTVHWPEYHRLHFMRRAFKAMIAHDRRSAAGDLRRAEQSDLADLIGRNR</sequence>
<dbReference type="KEGG" id="sna:Snas_1495"/>
<dbReference type="EMBL" id="CP001778">
    <property type="protein sequence ID" value="ADD41199.1"/>
    <property type="molecule type" value="Genomic_DNA"/>
</dbReference>
<dbReference type="InterPro" id="IPR011990">
    <property type="entry name" value="TPR-like_helical_dom_sf"/>
</dbReference>
<keyword evidence="2" id="KW-1185">Reference proteome</keyword>
<accession>D3PW42</accession>
<organism evidence="1 2">
    <name type="scientific">Stackebrandtia nassauensis (strain DSM 44728 / CIP 108903 / NRRL B-16338 / NBRC 102104 / LLR-40K-21)</name>
    <dbReference type="NCBI Taxonomy" id="446470"/>
    <lineage>
        <taxon>Bacteria</taxon>
        <taxon>Bacillati</taxon>
        <taxon>Actinomycetota</taxon>
        <taxon>Actinomycetes</taxon>
        <taxon>Glycomycetales</taxon>
        <taxon>Glycomycetaceae</taxon>
        <taxon>Stackebrandtia</taxon>
    </lineage>
</organism>
<proteinExistence type="predicted"/>
<dbReference type="STRING" id="446470.Snas_1495"/>
<protein>
    <submittedName>
        <fullName evidence="1">LicD family protein</fullName>
    </submittedName>
</protein>
<dbReference type="Gene3D" id="1.25.40.10">
    <property type="entry name" value="Tetratricopeptide repeat domain"/>
    <property type="match status" value="1"/>
</dbReference>
<reference evidence="1 2" key="1">
    <citation type="journal article" date="2009" name="Stand. Genomic Sci.">
        <title>Complete genome sequence of Stackebrandtia nassauensis type strain (LLR-40K-21).</title>
        <authorList>
            <person name="Munk C."/>
            <person name="Lapidus A."/>
            <person name="Copeland A."/>
            <person name="Jando M."/>
            <person name="Mayilraj S."/>
            <person name="Glavina Del Rio T."/>
            <person name="Nolan M."/>
            <person name="Chen F."/>
            <person name="Lucas S."/>
            <person name="Tice H."/>
            <person name="Cheng J.F."/>
            <person name="Han C."/>
            <person name="Detter J.C."/>
            <person name="Bruce D."/>
            <person name="Goodwin L."/>
            <person name="Chain P."/>
            <person name="Pitluck S."/>
            <person name="Goker M."/>
            <person name="Ovchinikova G."/>
            <person name="Pati A."/>
            <person name="Ivanova N."/>
            <person name="Mavromatis K."/>
            <person name="Chen A."/>
            <person name="Palaniappan K."/>
            <person name="Land M."/>
            <person name="Hauser L."/>
            <person name="Chang Y.J."/>
            <person name="Jeffries C.D."/>
            <person name="Bristow J."/>
            <person name="Eisen J.A."/>
            <person name="Markowitz V."/>
            <person name="Hugenholtz P."/>
            <person name="Kyrpides N.C."/>
            <person name="Klenk H.P."/>
        </authorList>
    </citation>
    <scope>NUCLEOTIDE SEQUENCE [LARGE SCALE GENOMIC DNA]</scope>
    <source>
        <strain evidence="2">DSM 44728 / CIP 108903 / NRRL B-16338 / NBRC 102104 / LLR-40K-21</strain>
    </source>
</reference>
<name>D3PW42_STANL</name>
<evidence type="ECO:0000313" key="2">
    <source>
        <dbReference type="Proteomes" id="UP000000844"/>
    </source>
</evidence>
<dbReference type="AlphaFoldDB" id="D3PW42"/>
<dbReference type="SUPFAM" id="SSF48452">
    <property type="entry name" value="TPR-like"/>
    <property type="match status" value="1"/>
</dbReference>
<dbReference type="Proteomes" id="UP000000844">
    <property type="component" value="Chromosome"/>
</dbReference>
<evidence type="ECO:0000313" key="1">
    <source>
        <dbReference type="EMBL" id="ADD41199.1"/>
    </source>
</evidence>
<dbReference type="eggNOG" id="COG4783">
    <property type="taxonomic scope" value="Bacteria"/>
</dbReference>
<gene>
    <name evidence="1" type="ordered locus">Snas_1495</name>
</gene>
<dbReference type="HOGENOM" id="CLU_602555_0_0_11"/>